<dbReference type="OrthoDB" id="541118at2759"/>
<dbReference type="EMBL" id="JAGRRH010000020">
    <property type="protein sequence ID" value="KAG7348189.1"/>
    <property type="molecule type" value="Genomic_DNA"/>
</dbReference>
<dbReference type="Proteomes" id="UP000693970">
    <property type="component" value="Unassembled WGS sequence"/>
</dbReference>
<organism evidence="2 3">
    <name type="scientific">Nitzschia inconspicua</name>
    <dbReference type="NCBI Taxonomy" id="303405"/>
    <lineage>
        <taxon>Eukaryota</taxon>
        <taxon>Sar</taxon>
        <taxon>Stramenopiles</taxon>
        <taxon>Ochrophyta</taxon>
        <taxon>Bacillariophyta</taxon>
        <taxon>Bacillariophyceae</taxon>
        <taxon>Bacillariophycidae</taxon>
        <taxon>Bacillariales</taxon>
        <taxon>Bacillariaceae</taxon>
        <taxon>Nitzschia</taxon>
    </lineage>
</organism>
<dbReference type="Pfam" id="PF16156">
    <property type="entry name" value="DUF4864"/>
    <property type="match status" value="1"/>
</dbReference>
<dbReference type="PANTHER" id="PTHR35716">
    <property type="entry name" value="OS05G0574700 PROTEIN-RELATED"/>
    <property type="match status" value="1"/>
</dbReference>
<keyword evidence="3" id="KW-1185">Reference proteome</keyword>
<evidence type="ECO:0000256" key="1">
    <source>
        <dbReference type="SAM" id="MobiDB-lite"/>
    </source>
</evidence>
<sequence>MTFQRLPGKNPTERRRYGTSQSDLPKTFLSLMMIVRLLSSSQILLCRAFQLSPSTPPQEVIQQQLQALQQDDMAKVYQLASPNNKERTGDVSRFGQMVRSGPYRHLVQHQRSLVLLESTIGASQQFLVRIVPQDYAESGRIVEYWWSLSRCRGGEYDGSYMVDAVIPNQ</sequence>
<evidence type="ECO:0000313" key="3">
    <source>
        <dbReference type="Proteomes" id="UP000693970"/>
    </source>
</evidence>
<dbReference type="InterPro" id="IPR032347">
    <property type="entry name" value="DUF4864"/>
</dbReference>
<evidence type="ECO:0000313" key="2">
    <source>
        <dbReference type="EMBL" id="KAG7348189.1"/>
    </source>
</evidence>
<comment type="caution">
    <text evidence="2">The sequence shown here is derived from an EMBL/GenBank/DDBJ whole genome shotgun (WGS) entry which is preliminary data.</text>
</comment>
<gene>
    <name evidence="2" type="ORF">IV203_016894</name>
</gene>
<protein>
    <submittedName>
        <fullName evidence="2">Uncharacterized protein</fullName>
    </submittedName>
</protein>
<accession>A0A9K3KRX6</accession>
<dbReference type="AlphaFoldDB" id="A0A9K3KRX6"/>
<proteinExistence type="predicted"/>
<reference evidence="2" key="2">
    <citation type="submission" date="2021-04" db="EMBL/GenBank/DDBJ databases">
        <authorList>
            <person name="Podell S."/>
        </authorList>
    </citation>
    <scope>NUCLEOTIDE SEQUENCE</scope>
    <source>
        <strain evidence="2">Hildebrandi</strain>
    </source>
</reference>
<dbReference type="PANTHER" id="PTHR35716:SF6">
    <property type="entry name" value="DUF4864 DOMAIN-CONTAINING PROTEIN"/>
    <property type="match status" value="1"/>
</dbReference>
<name>A0A9K3KRX6_9STRA</name>
<reference evidence="2" key="1">
    <citation type="journal article" date="2021" name="Sci. Rep.">
        <title>Diploid genomic architecture of Nitzschia inconspicua, an elite biomass production diatom.</title>
        <authorList>
            <person name="Oliver A."/>
            <person name="Podell S."/>
            <person name="Pinowska A."/>
            <person name="Traller J.C."/>
            <person name="Smith S.R."/>
            <person name="McClure R."/>
            <person name="Beliaev A."/>
            <person name="Bohutskyi P."/>
            <person name="Hill E.A."/>
            <person name="Rabines A."/>
            <person name="Zheng H."/>
            <person name="Allen L.Z."/>
            <person name="Kuo A."/>
            <person name="Grigoriev I.V."/>
            <person name="Allen A.E."/>
            <person name="Hazlebeck D."/>
            <person name="Allen E.E."/>
        </authorList>
    </citation>
    <scope>NUCLEOTIDE SEQUENCE</scope>
    <source>
        <strain evidence="2">Hildebrandi</strain>
    </source>
</reference>
<feature type="region of interest" description="Disordered" evidence="1">
    <location>
        <begin position="1"/>
        <end position="21"/>
    </location>
</feature>